<dbReference type="Proteomes" id="UP000245634">
    <property type="component" value="Unassembled WGS sequence"/>
</dbReference>
<organism evidence="4 5">
    <name type="scientific">Tumebacillus permanentifrigoris</name>
    <dbReference type="NCBI Taxonomy" id="378543"/>
    <lineage>
        <taxon>Bacteria</taxon>
        <taxon>Bacillati</taxon>
        <taxon>Bacillota</taxon>
        <taxon>Bacilli</taxon>
        <taxon>Bacillales</taxon>
        <taxon>Alicyclobacillaceae</taxon>
        <taxon>Tumebacillus</taxon>
    </lineage>
</organism>
<keyword evidence="5" id="KW-1185">Reference proteome</keyword>
<evidence type="ECO:0000256" key="2">
    <source>
        <dbReference type="SAM" id="MobiDB-lite"/>
    </source>
</evidence>
<keyword evidence="1" id="KW-0326">Glycosidase</keyword>
<dbReference type="AlphaFoldDB" id="A0A316DZP8"/>
<dbReference type="InterPro" id="IPR018392">
    <property type="entry name" value="LysM"/>
</dbReference>
<feature type="compositionally biased region" description="Basic and acidic residues" evidence="2">
    <location>
        <begin position="170"/>
        <end position="181"/>
    </location>
</feature>
<comment type="caution">
    <text evidence="4">The sequence shown here is derived from an EMBL/GenBank/DDBJ whole genome shotgun (WGS) entry which is preliminary data.</text>
</comment>
<evidence type="ECO:0000256" key="1">
    <source>
        <dbReference type="ARBA" id="ARBA00023295"/>
    </source>
</evidence>
<dbReference type="GO" id="GO:0005975">
    <property type="term" value="P:carbohydrate metabolic process"/>
    <property type="evidence" value="ECO:0007669"/>
    <property type="project" value="InterPro"/>
</dbReference>
<evidence type="ECO:0000259" key="3">
    <source>
        <dbReference type="PROSITE" id="PS51782"/>
    </source>
</evidence>
<dbReference type="PANTHER" id="PTHR46066:SF2">
    <property type="entry name" value="CHITINASE DOMAIN-CONTAINING PROTEIN 1"/>
    <property type="match status" value="1"/>
</dbReference>
<dbReference type="InterPro" id="IPR036779">
    <property type="entry name" value="LysM_dom_sf"/>
</dbReference>
<dbReference type="Gene3D" id="3.10.50.10">
    <property type="match status" value="1"/>
</dbReference>
<dbReference type="Gene3D" id="3.20.20.80">
    <property type="entry name" value="Glycosidases"/>
    <property type="match status" value="1"/>
</dbReference>
<dbReference type="SMART" id="SM00636">
    <property type="entry name" value="Glyco_18"/>
    <property type="match status" value="1"/>
</dbReference>
<dbReference type="SUPFAM" id="SSF51445">
    <property type="entry name" value="(Trans)glycosidases"/>
    <property type="match status" value="1"/>
</dbReference>
<dbReference type="OrthoDB" id="9769314at2"/>
<dbReference type="PANTHER" id="PTHR46066">
    <property type="entry name" value="CHITINASE DOMAIN-CONTAINING PROTEIN 1 FAMILY MEMBER"/>
    <property type="match status" value="1"/>
</dbReference>
<dbReference type="RefSeq" id="WP_109686410.1">
    <property type="nucleotide sequence ID" value="NZ_QGGL01000002.1"/>
</dbReference>
<protein>
    <submittedName>
        <fullName evidence="4">Spore germination protein YaaH</fullName>
    </submittedName>
</protein>
<dbReference type="SUPFAM" id="SSF54106">
    <property type="entry name" value="LysM domain"/>
    <property type="match status" value="2"/>
</dbReference>
<reference evidence="4 5" key="1">
    <citation type="submission" date="2018-05" db="EMBL/GenBank/DDBJ databases">
        <title>Genomic Encyclopedia of Type Strains, Phase IV (KMG-IV): sequencing the most valuable type-strain genomes for metagenomic binning, comparative biology and taxonomic classification.</title>
        <authorList>
            <person name="Goeker M."/>
        </authorList>
    </citation>
    <scope>NUCLEOTIDE SEQUENCE [LARGE SCALE GENOMIC DNA]</scope>
    <source>
        <strain evidence="4 5">DSM 18773</strain>
    </source>
</reference>
<dbReference type="PROSITE" id="PS51782">
    <property type="entry name" value="LYSM"/>
    <property type="match status" value="2"/>
</dbReference>
<feature type="region of interest" description="Disordered" evidence="2">
    <location>
        <begin position="170"/>
        <end position="203"/>
    </location>
</feature>
<dbReference type="Gene3D" id="3.10.350.10">
    <property type="entry name" value="LysM domain"/>
    <property type="match status" value="2"/>
</dbReference>
<accession>A0A316DZP8</accession>
<dbReference type="GO" id="GO:0016798">
    <property type="term" value="F:hydrolase activity, acting on glycosyl bonds"/>
    <property type="evidence" value="ECO:0007669"/>
    <property type="project" value="UniProtKB-KW"/>
</dbReference>
<dbReference type="GO" id="GO:0008061">
    <property type="term" value="F:chitin binding"/>
    <property type="evidence" value="ECO:0007669"/>
    <property type="project" value="InterPro"/>
</dbReference>
<proteinExistence type="predicted"/>
<dbReference type="InterPro" id="IPR017853">
    <property type="entry name" value="GH"/>
</dbReference>
<dbReference type="CDD" id="cd00118">
    <property type="entry name" value="LysM"/>
    <property type="match status" value="2"/>
</dbReference>
<dbReference type="EMBL" id="QGGL01000002">
    <property type="protein sequence ID" value="PWK16020.1"/>
    <property type="molecule type" value="Genomic_DNA"/>
</dbReference>
<dbReference type="Pfam" id="PF01476">
    <property type="entry name" value="LysM"/>
    <property type="match status" value="2"/>
</dbReference>
<gene>
    <name evidence="4" type="ORF">C7459_102266</name>
</gene>
<dbReference type="Pfam" id="PF00704">
    <property type="entry name" value="Glyco_hydro_18"/>
    <property type="match status" value="1"/>
</dbReference>
<keyword evidence="1" id="KW-0378">Hydrolase</keyword>
<evidence type="ECO:0000313" key="4">
    <source>
        <dbReference type="EMBL" id="PWK16020.1"/>
    </source>
</evidence>
<dbReference type="InterPro" id="IPR011583">
    <property type="entry name" value="Chitinase_II/V-like_cat"/>
</dbReference>
<name>A0A316DZP8_9BACL</name>
<evidence type="ECO:0000313" key="5">
    <source>
        <dbReference type="Proteomes" id="UP000245634"/>
    </source>
</evidence>
<dbReference type="InterPro" id="IPR029070">
    <property type="entry name" value="Chitinase_insertion_sf"/>
</dbReference>
<dbReference type="InterPro" id="IPR001223">
    <property type="entry name" value="Glyco_hydro18_cat"/>
</dbReference>
<sequence length="468" mass="51928">MYVHVVKRGENLQAIARAVGVEAGRIVEVNGLESEELVPGTSLLVPTQVPTILAAYTVKEADTLRKIANHFHIPEKILLAANLPLNKEALPKGRVLTVPVPVMHKRGIEINMRLEVQGEYDELATIDDASSSLSSMSLAAAIVSADGTLHMPPLFENRRDHLRQAERYDREARAEEADRQSGELGASTSSGVSNLPGASGSTGSCERRVRLLLLIAPEDEEAALRVISYGPSRQEFFQQLRPWIAQDEFAGIHLEFTHLPPSARLAFSRFVRELAMRVHQKRGKLYLSVPPHNTDDPQHPRSGAYDLGLMEASADRIIWNAEESGGRIDGPPMALAPLHIVRRSLEFALQTIPRHKLLLGVPFYGFDWPMPYKSDKVASLVLFGPELDPDSVTEVPKQIHWDDLAVTPMYTYRAEGGHLRQVWYEDARSIAAKLQLVQELGLAGVSAQVQGLTSSVYWELLRDTFEVL</sequence>
<dbReference type="SMART" id="SM00257">
    <property type="entry name" value="LysM"/>
    <property type="match status" value="2"/>
</dbReference>
<feature type="domain" description="LysM" evidence="3">
    <location>
        <begin position="2"/>
        <end position="45"/>
    </location>
</feature>
<feature type="domain" description="LysM" evidence="3">
    <location>
        <begin position="54"/>
        <end position="98"/>
    </location>
</feature>